<dbReference type="EMBL" id="UYRT01086998">
    <property type="protein sequence ID" value="VDN32038.1"/>
    <property type="molecule type" value="Genomic_DNA"/>
</dbReference>
<accession>A0A183EC82</accession>
<reference evidence="1 2" key="2">
    <citation type="submission" date="2018-11" db="EMBL/GenBank/DDBJ databases">
        <authorList>
            <consortium name="Pathogen Informatics"/>
        </authorList>
    </citation>
    <scope>NUCLEOTIDE SEQUENCE [LARGE SCALE GENOMIC DNA]</scope>
</reference>
<protein>
    <submittedName>
        <fullName evidence="3">BTB domain-containing protein</fullName>
    </submittedName>
</protein>
<dbReference type="WBParaSite" id="GPUH_0001859801-mRNA-1">
    <property type="protein sequence ID" value="GPUH_0001859801-mRNA-1"/>
    <property type="gene ID" value="GPUH_0001859801"/>
</dbReference>
<keyword evidence="2" id="KW-1185">Reference proteome</keyword>
<evidence type="ECO:0000313" key="3">
    <source>
        <dbReference type="WBParaSite" id="GPUH_0001859801-mRNA-1"/>
    </source>
</evidence>
<name>A0A183EC82_9BILA</name>
<evidence type="ECO:0000313" key="1">
    <source>
        <dbReference type="EMBL" id="VDN32038.1"/>
    </source>
</evidence>
<gene>
    <name evidence="1" type="ORF">GPUH_LOCUS18572</name>
</gene>
<dbReference type="AlphaFoldDB" id="A0A183EC82"/>
<reference evidence="3" key="1">
    <citation type="submission" date="2016-06" db="UniProtKB">
        <authorList>
            <consortium name="WormBaseParasite"/>
        </authorList>
    </citation>
    <scope>IDENTIFICATION</scope>
</reference>
<proteinExistence type="predicted"/>
<dbReference type="Proteomes" id="UP000271098">
    <property type="component" value="Unassembled WGS sequence"/>
</dbReference>
<sequence length="75" mass="8894">MRYPAQVLDRSVFVNPGWLAELSTFFAQEFFGERARDELILDEGVSYDQFLELLRVVCYCPTRKPITSKFLFEFF</sequence>
<evidence type="ECO:0000313" key="2">
    <source>
        <dbReference type="Proteomes" id="UP000271098"/>
    </source>
</evidence>
<organism evidence="3">
    <name type="scientific">Gongylonema pulchrum</name>
    <dbReference type="NCBI Taxonomy" id="637853"/>
    <lineage>
        <taxon>Eukaryota</taxon>
        <taxon>Metazoa</taxon>
        <taxon>Ecdysozoa</taxon>
        <taxon>Nematoda</taxon>
        <taxon>Chromadorea</taxon>
        <taxon>Rhabditida</taxon>
        <taxon>Spirurina</taxon>
        <taxon>Spiruromorpha</taxon>
        <taxon>Spiruroidea</taxon>
        <taxon>Gongylonematidae</taxon>
        <taxon>Gongylonema</taxon>
    </lineage>
</organism>
<dbReference type="OrthoDB" id="5813706at2759"/>